<evidence type="ECO:0000256" key="1">
    <source>
        <dbReference type="ARBA" id="ARBA00004123"/>
    </source>
</evidence>
<evidence type="ECO:0000313" key="6">
    <source>
        <dbReference type="EMBL" id="KAK9842310.1"/>
    </source>
</evidence>
<dbReference type="Pfam" id="PF04821">
    <property type="entry name" value="TIMELESS"/>
    <property type="match status" value="1"/>
</dbReference>
<evidence type="ECO:0000259" key="5">
    <source>
        <dbReference type="Pfam" id="PF04821"/>
    </source>
</evidence>
<protein>
    <recommendedName>
        <fullName evidence="5">Timeless N-terminal domain-containing protein</fullName>
    </recommendedName>
</protein>
<feature type="compositionally biased region" description="Low complexity" evidence="4">
    <location>
        <begin position="1006"/>
        <end position="1018"/>
    </location>
</feature>
<feature type="compositionally biased region" description="Low complexity" evidence="4">
    <location>
        <begin position="580"/>
        <end position="594"/>
    </location>
</feature>
<dbReference type="GO" id="GO:0031298">
    <property type="term" value="C:replication fork protection complex"/>
    <property type="evidence" value="ECO:0007669"/>
    <property type="project" value="TreeGrafter"/>
</dbReference>
<dbReference type="PANTHER" id="PTHR22940:SF4">
    <property type="entry name" value="PROTEIN TIMELESS HOMOLOG"/>
    <property type="match status" value="1"/>
</dbReference>
<keyword evidence="7" id="KW-1185">Reference proteome</keyword>
<dbReference type="GO" id="GO:0003677">
    <property type="term" value="F:DNA binding"/>
    <property type="evidence" value="ECO:0007669"/>
    <property type="project" value="TreeGrafter"/>
</dbReference>
<feature type="region of interest" description="Disordered" evidence="4">
    <location>
        <begin position="574"/>
        <end position="682"/>
    </location>
</feature>
<feature type="compositionally biased region" description="Low complexity" evidence="4">
    <location>
        <begin position="832"/>
        <end position="853"/>
    </location>
</feature>
<comment type="caution">
    <text evidence="6">The sequence shown here is derived from an EMBL/GenBank/DDBJ whole genome shotgun (WGS) entry which is preliminary data.</text>
</comment>
<dbReference type="InterPro" id="IPR006906">
    <property type="entry name" value="Timeless_N"/>
</dbReference>
<keyword evidence="3" id="KW-0131">Cell cycle</keyword>
<evidence type="ECO:0000256" key="4">
    <source>
        <dbReference type="SAM" id="MobiDB-lite"/>
    </source>
</evidence>
<gene>
    <name evidence="6" type="ORF">WJX81_005935</name>
</gene>
<feature type="compositionally biased region" description="Low complexity" evidence="4">
    <location>
        <begin position="1026"/>
        <end position="1038"/>
    </location>
</feature>
<dbReference type="GO" id="GO:0006281">
    <property type="term" value="P:DNA repair"/>
    <property type="evidence" value="ECO:0007669"/>
    <property type="project" value="TreeGrafter"/>
</dbReference>
<dbReference type="GO" id="GO:0000076">
    <property type="term" value="P:DNA replication checkpoint signaling"/>
    <property type="evidence" value="ECO:0007669"/>
    <property type="project" value="TreeGrafter"/>
</dbReference>
<reference evidence="6 7" key="1">
    <citation type="journal article" date="2024" name="Nat. Commun.">
        <title>Phylogenomics reveals the evolutionary origins of lichenization in chlorophyte algae.</title>
        <authorList>
            <person name="Puginier C."/>
            <person name="Libourel C."/>
            <person name="Otte J."/>
            <person name="Skaloud P."/>
            <person name="Haon M."/>
            <person name="Grisel S."/>
            <person name="Petersen M."/>
            <person name="Berrin J.G."/>
            <person name="Delaux P.M."/>
            <person name="Dal Grande F."/>
            <person name="Keller J."/>
        </authorList>
    </citation>
    <scope>NUCLEOTIDE SEQUENCE [LARGE SCALE GENOMIC DNA]</scope>
    <source>
        <strain evidence="6 7">SAG 245.80</strain>
    </source>
</reference>
<feature type="region of interest" description="Disordered" evidence="4">
    <location>
        <begin position="821"/>
        <end position="877"/>
    </location>
</feature>
<feature type="compositionally biased region" description="Low complexity" evidence="4">
    <location>
        <begin position="608"/>
        <end position="620"/>
    </location>
</feature>
<proteinExistence type="predicted"/>
<feature type="compositionally biased region" description="Low complexity" evidence="4">
    <location>
        <begin position="628"/>
        <end position="661"/>
    </location>
</feature>
<evidence type="ECO:0000313" key="7">
    <source>
        <dbReference type="Proteomes" id="UP001445335"/>
    </source>
</evidence>
<accession>A0AAW1S7E7</accession>
<comment type="subcellular location">
    <subcellularLocation>
        <location evidence="1">Nucleus</location>
    </subcellularLocation>
</comment>
<feature type="region of interest" description="Disordered" evidence="4">
    <location>
        <begin position="236"/>
        <end position="262"/>
    </location>
</feature>
<feature type="region of interest" description="Disordered" evidence="4">
    <location>
        <begin position="408"/>
        <end position="427"/>
    </location>
</feature>
<feature type="compositionally biased region" description="Basic residues" evidence="4">
    <location>
        <begin position="971"/>
        <end position="980"/>
    </location>
</feature>
<name>A0AAW1S7E7_9CHLO</name>
<evidence type="ECO:0000256" key="2">
    <source>
        <dbReference type="ARBA" id="ARBA00023242"/>
    </source>
</evidence>
<sequence length="1142" mass="123921">MAEELDLELLISVTGGLGSWQRVENDGLVYCKTDDTLDCLKDLQRFLRRDDVVRREAFFALGQYGVAKSDLVSLITTYPEDTELVYNALKVVTFLTLPLEPESENPALQVEHMTAVKEAFLARDALAVVVALVAEPLQRHAAGRQSTADANIVQLVLTFLRNLVVLPDCSPTGGSRGVHRSQLRGELLERLLDDSALELLAIMAQHTTRAPLKAEAPLLLEVFDAIFAGVDAAALLDAPPPDPTSRPAQRRRADRAQHSQIQEARAELDRQHRAFEALRHSQGPPRHPRFGGVYVRRFESGQGATLLYSNPRRDDALGPVKSHSMASKQRGVVLGAAGLDARLRGRLAAYVEQFLEGSYEVMMAVLRKELEPGLHISRRTVDDFHRFLRVTRFFTSFVRLREERRHKAEQARRKAAGGSAGADPAAEEEAASPFAAISATMGWETFFMVQMLWLGAADLPPRAPEKDWELQHASLALLKEMLVTLDVAQRTGNAADRKAADRLQRRLLHDDQKESGLLPVLARLIKTFSHKYQPVSHAGDLVEALHLVLRLLERLSRQEAGEFLVKRRAAVRARRRARLRSPSPAAAGEGPAEGDANRDAATQSPVDGAAAGAPAVAEQGEAGGSVGEAGVAAGSGQAASGEEGSVAGAGSAAGGQEAAGGPARGVQGGREGDPFEEAEDEAEEIAAAARVKEVAYDLERRVRQELAFPAVVHFYTWLLQGYATNSDFLNHCISSFLKRICDPKGLNLEPMLYQLSVLRVFERLLADAGFRTRRTAPEAAVEERVREGVAALLFVEMLFWKNARDTEAVRDQYHWQHTYGKDARAQRGHRPGALSGGDDSDAAAPAGAYARDGAGAGQRRRRSKGAAKPGSEPFTEAQKTRLVELFEEHGMHRGYMEALLSGLGGGVRKSAVHRELRAMGLKKGVLMARQRERLRELFEAHEAERDMLDRIADELPGGLKRSQVAAQLRKLGLRRPRQGKGGRAAGALAVSDAEDSASSRRDAKASSDASSDAHSNRSGAAKGPRSRSSGSSSGSSSESDSDDGQAPGQRRPPSCMHPPMLAAGAVGGEEALEDETERLLRELDEEAGATCAQGDENQAPANTLRPEESHQLARKRLLKRAGPPRAVLAPSILEELDSLVDD</sequence>
<keyword evidence="2" id="KW-0539">Nucleus</keyword>
<evidence type="ECO:0000256" key="3">
    <source>
        <dbReference type="ARBA" id="ARBA00023306"/>
    </source>
</evidence>
<dbReference type="PANTHER" id="PTHR22940">
    <property type="entry name" value="TIMEOUT/TIMELESS-2"/>
    <property type="match status" value="1"/>
</dbReference>
<organism evidence="6 7">
    <name type="scientific">Elliptochloris bilobata</name>
    <dbReference type="NCBI Taxonomy" id="381761"/>
    <lineage>
        <taxon>Eukaryota</taxon>
        <taxon>Viridiplantae</taxon>
        <taxon>Chlorophyta</taxon>
        <taxon>core chlorophytes</taxon>
        <taxon>Trebouxiophyceae</taxon>
        <taxon>Trebouxiophyceae incertae sedis</taxon>
        <taxon>Elliptochloris clade</taxon>
        <taxon>Elliptochloris</taxon>
    </lineage>
</organism>
<dbReference type="GO" id="GO:0043111">
    <property type="term" value="P:replication fork arrest"/>
    <property type="evidence" value="ECO:0007669"/>
    <property type="project" value="TreeGrafter"/>
</dbReference>
<feature type="region of interest" description="Disordered" evidence="4">
    <location>
        <begin position="971"/>
        <end position="1111"/>
    </location>
</feature>
<dbReference type="AlphaFoldDB" id="A0AAW1S7E7"/>
<feature type="domain" description="Timeless N-terminal" evidence="5">
    <location>
        <begin position="29"/>
        <end position="295"/>
    </location>
</feature>
<dbReference type="InterPro" id="IPR044998">
    <property type="entry name" value="Timeless"/>
</dbReference>
<dbReference type="EMBL" id="JALJOU010000008">
    <property type="protein sequence ID" value="KAK9842310.1"/>
    <property type="molecule type" value="Genomic_DNA"/>
</dbReference>
<dbReference type="Proteomes" id="UP001445335">
    <property type="component" value="Unassembled WGS sequence"/>
</dbReference>